<keyword evidence="4" id="KW-1185">Reference proteome</keyword>
<protein>
    <recommendedName>
        <fullName evidence="2">TadE-like domain-containing protein</fullName>
    </recommendedName>
</protein>
<accession>A0ABN1MCU7</accession>
<keyword evidence="1" id="KW-1133">Transmembrane helix</keyword>
<name>A0ABN1MCU7_9SPHN</name>
<dbReference type="Pfam" id="PF07811">
    <property type="entry name" value="TadE"/>
    <property type="match status" value="1"/>
</dbReference>
<sequence>MRAIVRRLRRDRRGAVLVEMAFTVPLLVLLGFGGIEIANLVLVHTRVSQIALGAADNASRIATGDSLSQPIIREIDINEVFSGVEKQARNMDFERRGRVILSSLERNADGGQWIHWQRCYGDLGVQSSFGAAGAGATGNVFPGMGPTGKEVTAAAGTAVMFVEVYYDYQPLLYGKWLGPRRIHTTAAFNVREARDLREGFNPTPTGTVASCT</sequence>
<feature type="transmembrane region" description="Helical" evidence="1">
    <location>
        <begin position="21"/>
        <end position="42"/>
    </location>
</feature>
<evidence type="ECO:0000313" key="4">
    <source>
        <dbReference type="Proteomes" id="UP001500738"/>
    </source>
</evidence>
<evidence type="ECO:0000256" key="1">
    <source>
        <dbReference type="SAM" id="Phobius"/>
    </source>
</evidence>
<proteinExistence type="predicted"/>
<feature type="domain" description="TadE-like" evidence="2">
    <location>
        <begin position="14"/>
        <end position="55"/>
    </location>
</feature>
<evidence type="ECO:0000259" key="2">
    <source>
        <dbReference type="Pfam" id="PF07811"/>
    </source>
</evidence>
<keyword evidence="1" id="KW-0812">Transmembrane</keyword>
<gene>
    <name evidence="3" type="ORF">GCM10009115_31090</name>
</gene>
<reference evidence="3 4" key="1">
    <citation type="journal article" date="2019" name="Int. J. Syst. Evol. Microbiol.">
        <title>The Global Catalogue of Microorganisms (GCM) 10K type strain sequencing project: providing services to taxonomists for standard genome sequencing and annotation.</title>
        <authorList>
            <consortium name="The Broad Institute Genomics Platform"/>
            <consortium name="The Broad Institute Genome Sequencing Center for Infectious Disease"/>
            <person name="Wu L."/>
            <person name="Ma J."/>
        </authorList>
    </citation>
    <scope>NUCLEOTIDE SEQUENCE [LARGE SCALE GENOMIC DNA]</scope>
    <source>
        <strain evidence="3 4">JCM 15910</strain>
    </source>
</reference>
<organism evidence="3 4">
    <name type="scientific">Sphingopyxis soli</name>
    <dbReference type="NCBI Taxonomy" id="592051"/>
    <lineage>
        <taxon>Bacteria</taxon>
        <taxon>Pseudomonadati</taxon>
        <taxon>Pseudomonadota</taxon>
        <taxon>Alphaproteobacteria</taxon>
        <taxon>Sphingomonadales</taxon>
        <taxon>Sphingomonadaceae</taxon>
        <taxon>Sphingopyxis</taxon>
    </lineage>
</organism>
<dbReference type="Proteomes" id="UP001500738">
    <property type="component" value="Unassembled WGS sequence"/>
</dbReference>
<keyword evidence="1" id="KW-0472">Membrane</keyword>
<dbReference type="InterPro" id="IPR012495">
    <property type="entry name" value="TadE-like_dom"/>
</dbReference>
<evidence type="ECO:0000313" key="3">
    <source>
        <dbReference type="EMBL" id="GAA0866728.1"/>
    </source>
</evidence>
<comment type="caution">
    <text evidence="3">The sequence shown here is derived from an EMBL/GenBank/DDBJ whole genome shotgun (WGS) entry which is preliminary data.</text>
</comment>
<dbReference type="EMBL" id="BAAAFE010000009">
    <property type="protein sequence ID" value="GAA0866728.1"/>
    <property type="molecule type" value="Genomic_DNA"/>
</dbReference>